<dbReference type="Pfam" id="PF23841">
    <property type="entry name" value="Phage_tail_terminator_2"/>
    <property type="match status" value="1"/>
</dbReference>
<dbReference type="PATRIC" id="fig|451644.5.peg.4223"/>
<evidence type="ECO:0000313" key="1">
    <source>
        <dbReference type="EMBL" id="KMV16339.1"/>
    </source>
</evidence>
<organism evidence="1 2">
    <name type="scientific">Mycolicibacterium conceptionense</name>
    <dbReference type="NCBI Taxonomy" id="451644"/>
    <lineage>
        <taxon>Bacteria</taxon>
        <taxon>Bacillati</taxon>
        <taxon>Actinomycetota</taxon>
        <taxon>Actinomycetes</taxon>
        <taxon>Mycobacteriales</taxon>
        <taxon>Mycobacteriaceae</taxon>
        <taxon>Mycolicibacterium</taxon>
    </lineage>
</organism>
<dbReference type="InterPro" id="IPR057003">
    <property type="entry name" value="Phage_tail_terminator_2"/>
</dbReference>
<dbReference type="RefSeq" id="WP_047040426.1">
    <property type="nucleotide sequence ID" value="NZ_LFOD01000021.1"/>
</dbReference>
<dbReference type="OrthoDB" id="4752608at2"/>
<reference evidence="1 2" key="1">
    <citation type="submission" date="2015-06" db="EMBL/GenBank/DDBJ databases">
        <title>Genome sequence of Mycobacterium conceptionense strain MLE.</title>
        <authorList>
            <person name="Greninger A.L."/>
            <person name="Cunningham G."/>
            <person name="Chiu C.Y."/>
            <person name="Miller S."/>
        </authorList>
    </citation>
    <scope>NUCLEOTIDE SEQUENCE [LARGE SCALE GENOMIC DNA]</scope>
    <source>
        <strain evidence="1 2">MLE</strain>
    </source>
</reference>
<gene>
    <name evidence="1" type="ORF">ACT17_20430</name>
</gene>
<proteinExistence type="predicted"/>
<comment type="caution">
    <text evidence="1">The sequence shown here is derived from an EMBL/GenBank/DDBJ whole genome shotgun (WGS) entry which is preliminary data.</text>
</comment>
<dbReference type="EMBL" id="LFOD01000021">
    <property type="protein sequence ID" value="KMV16339.1"/>
    <property type="molecule type" value="Genomic_DNA"/>
</dbReference>
<name>A0A0J8WTL8_9MYCO</name>
<sequence length="178" mass="20267">MTLTYSSQWKGFRWDVERVINDLFTFSENVAAQWVNDLDVVPWFPENAEREAWLQQGNGYLWVHRVGGELNIETSPGVDEAVVQMAALTKSRDDSNELLEFVASVLCAFGKGGGYVHRSKAHRSGTSTTFMRVPGEVVGPQFIPDRFRDARLIPAQWEIHVDLPRGLPDYRDQLGLEW</sequence>
<accession>A0A0J8WTL8</accession>
<evidence type="ECO:0000313" key="2">
    <source>
        <dbReference type="Proteomes" id="UP000037594"/>
    </source>
</evidence>
<dbReference type="Proteomes" id="UP000037594">
    <property type="component" value="Unassembled WGS sequence"/>
</dbReference>
<protein>
    <submittedName>
        <fullName evidence="1">Uncharacterized protein</fullName>
    </submittedName>
</protein>
<dbReference type="AlphaFoldDB" id="A0A0J8WTL8"/>